<dbReference type="GO" id="GO:0034271">
    <property type="term" value="C:phosphatidylinositol 3-kinase complex, class III, type I"/>
    <property type="evidence" value="ECO:0007669"/>
    <property type="project" value="TreeGrafter"/>
</dbReference>
<dbReference type="Gene3D" id="1.10.1070.11">
    <property type="entry name" value="Phosphatidylinositol 3-/4-kinase, catalytic domain"/>
    <property type="match status" value="1"/>
</dbReference>
<name>A0A1Z5JB43_FISSO</name>
<evidence type="ECO:0000256" key="1">
    <source>
        <dbReference type="ARBA" id="ARBA00022679"/>
    </source>
</evidence>
<evidence type="ECO:0000259" key="4">
    <source>
        <dbReference type="PROSITE" id="PS50290"/>
    </source>
</evidence>
<feature type="compositionally biased region" description="Polar residues" evidence="3">
    <location>
        <begin position="68"/>
        <end position="80"/>
    </location>
</feature>
<dbReference type="InterPro" id="IPR018936">
    <property type="entry name" value="PI3/4_kinase_CS"/>
</dbReference>
<dbReference type="GO" id="GO:0034272">
    <property type="term" value="C:phosphatidylinositol 3-kinase complex, class III, type II"/>
    <property type="evidence" value="ECO:0007669"/>
    <property type="project" value="TreeGrafter"/>
</dbReference>
<feature type="compositionally biased region" description="Acidic residues" evidence="3">
    <location>
        <begin position="52"/>
        <end position="65"/>
    </location>
</feature>
<dbReference type="GO" id="GO:0000407">
    <property type="term" value="C:phagophore assembly site"/>
    <property type="evidence" value="ECO:0007669"/>
    <property type="project" value="TreeGrafter"/>
</dbReference>
<dbReference type="GO" id="GO:0006897">
    <property type="term" value="P:endocytosis"/>
    <property type="evidence" value="ECO:0007669"/>
    <property type="project" value="TreeGrafter"/>
</dbReference>
<sequence>MVILVAALYTVYQQQMNQKREGNPDEDASDFYSSLLEAALEQFSPRSQKESDNEDEDVETNDEEKLENSSPQHVTNLSTSVSNPQIDSAIQNEWWNAVFGLNWKPSTQSTVGLAGYKSTISQQLRLPSDTEKLGITISRLALGVSVRNIQPNSPAAVAGVPVHAVLLEMNGIPLLAEPTRTALERLWQYQGFAQSGNRMDHPVRLRFIKGGRIRTYLITGRPPWGITWGPCGQFALVKKTRGVADEIGIKRGAIISAVDEHVGLDHVAAAGFLKDGAKTITYSLPPMTARSQRRTCIHDVEGETTALRKTSVEGVQVTFHPVWSMTKKNSSIRHTEADLRMLADQVAAGFDEIQSVSFFDGIVAPRAEEAFPSCPILSDEQIIEAMDPLSCALYCWNMLHDDFEPPVACDRWKISPASAKHAHVLILPLLSLLCFSHESKEPVELTVLLLKLSRRDESMQQYLYYALRSYIATLETRKDGNLMALLHCLELLRFAEKELASRVLPDIEPSIPPSPTSTVEQPLGPEEGKRYLRFFRKKKKRTTPRKQLELDIVKSASSTLSHTPSTVYESMSDFLSELDRICSSLERFLQKSFRQKLTDWAVSAWSASKGTALADVTSTLRRSLKQPTFPLLNPVDPSQYLTKIVTEECYILPSAHFPILLTFEVDRSEESLFLTEVQLESLVGEIDTPEEVIYTVDMTVGGCFVGSTPGEIKHNASGKSMYQWTDQKYSFATRDRTPPSTLSIRLSSRPKSDSGAMTAIGYGWIDLTHDAIVKRVQLFSLPSFDTTGASTAVLSPFELKLNIRTRKTALDVSKRLLLYKHDDDLRQEAFAVKFLQICDRLFQKNGLDLHLLTFDVVPVGTRRGFVEWISGSIPLSELCENWIPEEPSMIRKAGLTKYENISDGSSNPVQDYLRSCAFDGDAPYWISKVVMDRYIKSCAGYSILTYILGVGDRHLDNLLIHSSGAFFHCDYSFLMGSDPKAYLPLRITPHMLFCVYGKRRTCI</sequence>
<dbReference type="InterPro" id="IPR011009">
    <property type="entry name" value="Kinase-like_dom_sf"/>
</dbReference>
<dbReference type="GO" id="GO:0048015">
    <property type="term" value="P:phosphatidylinositol-mediated signaling"/>
    <property type="evidence" value="ECO:0007669"/>
    <property type="project" value="TreeGrafter"/>
</dbReference>
<dbReference type="Proteomes" id="UP000198406">
    <property type="component" value="Unassembled WGS sequence"/>
</dbReference>
<dbReference type="PANTHER" id="PTHR10048">
    <property type="entry name" value="PHOSPHATIDYLINOSITOL KINASE"/>
    <property type="match status" value="1"/>
</dbReference>
<dbReference type="AlphaFoldDB" id="A0A1Z5JB43"/>
<dbReference type="InterPro" id="IPR036034">
    <property type="entry name" value="PDZ_sf"/>
</dbReference>
<reference evidence="5 6" key="1">
    <citation type="journal article" date="2015" name="Plant Cell">
        <title>Oil accumulation by the oleaginous diatom Fistulifera solaris as revealed by the genome and transcriptome.</title>
        <authorList>
            <person name="Tanaka T."/>
            <person name="Maeda Y."/>
            <person name="Veluchamy A."/>
            <person name="Tanaka M."/>
            <person name="Abida H."/>
            <person name="Marechal E."/>
            <person name="Bowler C."/>
            <person name="Muto M."/>
            <person name="Sunaga Y."/>
            <person name="Tanaka M."/>
            <person name="Yoshino T."/>
            <person name="Taniguchi T."/>
            <person name="Fukuda Y."/>
            <person name="Nemoto M."/>
            <person name="Matsumoto M."/>
            <person name="Wong P.S."/>
            <person name="Aburatani S."/>
            <person name="Fujibuchi W."/>
        </authorList>
    </citation>
    <scope>NUCLEOTIDE SEQUENCE [LARGE SCALE GENOMIC DNA]</scope>
    <source>
        <strain evidence="5 6">JPCC DA0580</strain>
    </source>
</reference>
<evidence type="ECO:0000256" key="2">
    <source>
        <dbReference type="ARBA" id="ARBA00022777"/>
    </source>
</evidence>
<dbReference type="Pfam" id="PF00454">
    <property type="entry name" value="PI3_PI4_kinase"/>
    <property type="match status" value="1"/>
</dbReference>
<dbReference type="Gene3D" id="2.30.42.10">
    <property type="match status" value="1"/>
</dbReference>
<dbReference type="InterPro" id="IPR015433">
    <property type="entry name" value="PI3/4_kinase"/>
</dbReference>
<evidence type="ECO:0000256" key="3">
    <source>
        <dbReference type="SAM" id="MobiDB-lite"/>
    </source>
</evidence>
<proteinExistence type="predicted"/>
<keyword evidence="1" id="KW-0808">Transferase</keyword>
<dbReference type="InterPro" id="IPR000403">
    <property type="entry name" value="PI3/4_kinase_cat_dom"/>
</dbReference>
<gene>
    <name evidence="5" type="ORF">FisN_UnNu033</name>
</gene>
<dbReference type="SUPFAM" id="SSF50156">
    <property type="entry name" value="PDZ domain-like"/>
    <property type="match status" value="1"/>
</dbReference>
<dbReference type="SMART" id="SM00146">
    <property type="entry name" value="PI3Kc"/>
    <property type="match status" value="1"/>
</dbReference>
<dbReference type="GO" id="GO:0005777">
    <property type="term" value="C:peroxisome"/>
    <property type="evidence" value="ECO:0007669"/>
    <property type="project" value="TreeGrafter"/>
</dbReference>
<protein>
    <recommendedName>
        <fullName evidence="4">PI3K/PI4K catalytic domain-containing protein</fullName>
    </recommendedName>
</protein>
<dbReference type="PROSITE" id="PS00916">
    <property type="entry name" value="PI3_4_KINASE_2"/>
    <property type="match status" value="1"/>
</dbReference>
<dbReference type="PROSITE" id="PS50290">
    <property type="entry name" value="PI3_4_KINASE_3"/>
    <property type="match status" value="1"/>
</dbReference>
<dbReference type="GO" id="GO:0005768">
    <property type="term" value="C:endosome"/>
    <property type="evidence" value="ECO:0007669"/>
    <property type="project" value="TreeGrafter"/>
</dbReference>
<keyword evidence="6" id="KW-1185">Reference proteome</keyword>
<dbReference type="InterPro" id="IPR036940">
    <property type="entry name" value="PI3/4_kinase_cat_sf"/>
</dbReference>
<organism evidence="5 6">
    <name type="scientific">Fistulifera solaris</name>
    <name type="common">Oleaginous diatom</name>
    <dbReference type="NCBI Taxonomy" id="1519565"/>
    <lineage>
        <taxon>Eukaryota</taxon>
        <taxon>Sar</taxon>
        <taxon>Stramenopiles</taxon>
        <taxon>Ochrophyta</taxon>
        <taxon>Bacillariophyta</taxon>
        <taxon>Bacillariophyceae</taxon>
        <taxon>Bacillariophycidae</taxon>
        <taxon>Naviculales</taxon>
        <taxon>Naviculaceae</taxon>
        <taxon>Fistulifera</taxon>
    </lineage>
</organism>
<accession>A0A1Z5JB43</accession>
<comment type="caution">
    <text evidence="5">The sequence shown here is derived from an EMBL/GenBank/DDBJ whole genome shotgun (WGS) entry which is preliminary data.</text>
</comment>
<dbReference type="PANTHER" id="PTHR10048:SF7">
    <property type="entry name" value="PHOSPHATIDYLINOSITOL 3-KINASE CATALYTIC SUBUNIT TYPE 3"/>
    <property type="match status" value="1"/>
</dbReference>
<keyword evidence="2" id="KW-0418">Kinase</keyword>
<dbReference type="GO" id="GO:0000045">
    <property type="term" value="P:autophagosome assembly"/>
    <property type="evidence" value="ECO:0007669"/>
    <property type="project" value="TreeGrafter"/>
</dbReference>
<evidence type="ECO:0000313" key="6">
    <source>
        <dbReference type="Proteomes" id="UP000198406"/>
    </source>
</evidence>
<dbReference type="Gene3D" id="3.30.1010.10">
    <property type="entry name" value="Phosphatidylinositol 3-kinase Catalytic Subunit, Chain A, domain 4"/>
    <property type="match status" value="1"/>
</dbReference>
<dbReference type="SUPFAM" id="SSF56112">
    <property type="entry name" value="Protein kinase-like (PK-like)"/>
    <property type="match status" value="1"/>
</dbReference>
<evidence type="ECO:0000313" key="5">
    <source>
        <dbReference type="EMBL" id="GAX11223.1"/>
    </source>
</evidence>
<feature type="region of interest" description="Disordered" evidence="3">
    <location>
        <begin position="42"/>
        <end position="80"/>
    </location>
</feature>
<dbReference type="InParanoid" id="A0A1Z5JB43"/>
<dbReference type="EMBL" id="BDSP01000037">
    <property type="protein sequence ID" value="GAX11223.1"/>
    <property type="molecule type" value="Genomic_DNA"/>
</dbReference>
<dbReference type="GO" id="GO:0016303">
    <property type="term" value="F:1-phosphatidylinositol-3-kinase activity"/>
    <property type="evidence" value="ECO:0007669"/>
    <property type="project" value="TreeGrafter"/>
</dbReference>
<dbReference type="OrthoDB" id="67688at2759"/>
<feature type="domain" description="PI3K/PI4K catalytic" evidence="4">
    <location>
        <begin position="785"/>
        <end position="1003"/>
    </location>
</feature>